<dbReference type="EMBL" id="CM023479">
    <property type="protein sequence ID" value="KAH7973746.1"/>
    <property type="molecule type" value="Genomic_DNA"/>
</dbReference>
<gene>
    <name evidence="1" type="ORF">HPB49_004824</name>
</gene>
<keyword evidence="2" id="KW-1185">Reference proteome</keyword>
<evidence type="ECO:0000313" key="2">
    <source>
        <dbReference type="Proteomes" id="UP000821865"/>
    </source>
</evidence>
<sequence length="126" mass="14199">MHGLSFRTSGRRVLQLLDRHCQQVAKLDTVSGFVLFLAKFNVALLAVFSGLWIIKENQTTVYVWAPLIAAGCIAYYIADSCISLYETMFVRAFKKCGISNALNKTEDAILWWVDSKTEVLSDSDRD</sequence>
<comment type="caution">
    <text evidence="1">The sequence shown here is derived from an EMBL/GenBank/DDBJ whole genome shotgun (WGS) entry which is preliminary data.</text>
</comment>
<accession>A0ACB8DMY6</accession>
<name>A0ACB8DMY6_DERSI</name>
<dbReference type="Proteomes" id="UP000821865">
    <property type="component" value="Chromosome 10"/>
</dbReference>
<organism evidence="1 2">
    <name type="scientific">Dermacentor silvarum</name>
    <name type="common">Tick</name>
    <dbReference type="NCBI Taxonomy" id="543639"/>
    <lineage>
        <taxon>Eukaryota</taxon>
        <taxon>Metazoa</taxon>
        <taxon>Ecdysozoa</taxon>
        <taxon>Arthropoda</taxon>
        <taxon>Chelicerata</taxon>
        <taxon>Arachnida</taxon>
        <taxon>Acari</taxon>
        <taxon>Parasitiformes</taxon>
        <taxon>Ixodida</taxon>
        <taxon>Ixodoidea</taxon>
        <taxon>Ixodidae</taxon>
        <taxon>Rhipicephalinae</taxon>
        <taxon>Dermacentor</taxon>
    </lineage>
</organism>
<reference evidence="1" key="1">
    <citation type="submission" date="2020-05" db="EMBL/GenBank/DDBJ databases">
        <title>Large-scale comparative analyses of tick genomes elucidate their genetic diversity and vector capacities.</title>
        <authorList>
            <person name="Jia N."/>
            <person name="Wang J."/>
            <person name="Shi W."/>
            <person name="Du L."/>
            <person name="Sun Y."/>
            <person name="Zhan W."/>
            <person name="Jiang J."/>
            <person name="Wang Q."/>
            <person name="Zhang B."/>
            <person name="Ji P."/>
            <person name="Sakyi L.B."/>
            <person name="Cui X."/>
            <person name="Yuan T."/>
            <person name="Jiang B."/>
            <person name="Yang W."/>
            <person name="Lam T.T.-Y."/>
            <person name="Chang Q."/>
            <person name="Ding S."/>
            <person name="Wang X."/>
            <person name="Zhu J."/>
            <person name="Ruan X."/>
            <person name="Zhao L."/>
            <person name="Wei J."/>
            <person name="Que T."/>
            <person name="Du C."/>
            <person name="Cheng J."/>
            <person name="Dai P."/>
            <person name="Han X."/>
            <person name="Huang E."/>
            <person name="Gao Y."/>
            <person name="Liu J."/>
            <person name="Shao H."/>
            <person name="Ye R."/>
            <person name="Li L."/>
            <person name="Wei W."/>
            <person name="Wang X."/>
            <person name="Wang C."/>
            <person name="Yang T."/>
            <person name="Huo Q."/>
            <person name="Li W."/>
            <person name="Guo W."/>
            <person name="Chen H."/>
            <person name="Zhou L."/>
            <person name="Ni X."/>
            <person name="Tian J."/>
            <person name="Zhou Y."/>
            <person name="Sheng Y."/>
            <person name="Liu T."/>
            <person name="Pan Y."/>
            <person name="Xia L."/>
            <person name="Li J."/>
            <person name="Zhao F."/>
            <person name="Cao W."/>
        </authorList>
    </citation>
    <scope>NUCLEOTIDE SEQUENCE</scope>
    <source>
        <strain evidence="1">Dsil-2018</strain>
    </source>
</reference>
<proteinExistence type="predicted"/>
<evidence type="ECO:0000313" key="1">
    <source>
        <dbReference type="EMBL" id="KAH7973746.1"/>
    </source>
</evidence>
<protein>
    <submittedName>
        <fullName evidence="1">Uncharacterized protein</fullName>
    </submittedName>
</protein>